<evidence type="ECO:0000256" key="8">
    <source>
        <dbReference type="ARBA" id="ARBA00023235"/>
    </source>
</evidence>
<evidence type="ECO:0000256" key="5">
    <source>
        <dbReference type="ARBA" id="ARBA00022723"/>
    </source>
</evidence>
<comment type="pathway">
    <text evidence="2">Carbohydrate degradation; glycolysis; pyruvate from D-glyceraldehyde 3-phosphate: step 3/5.</text>
</comment>
<keyword evidence="8" id="KW-0413">Isomerase</keyword>
<reference evidence="11" key="1">
    <citation type="journal article" date="2015" name="Nature">
        <title>Complex archaea that bridge the gap between prokaryotes and eukaryotes.</title>
        <authorList>
            <person name="Spang A."/>
            <person name="Saw J.H."/>
            <person name="Jorgensen S.L."/>
            <person name="Zaremba-Niedzwiedzka K."/>
            <person name="Martijn J."/>
            <person name="Lind A.E."/>
            <person name="van Eijk R."/>
            <person name="Schleper C."/>
            <person name="Guy L."/>
            <person name="Ettema T.J."/>
        </authorList>
    </citation>
    <scope>NUCLEOTIDE SEQUENCE</scope>
</reference>
<evidence type="ECO:0000259" key="9">
    <source>
        <dbReference type="Pfam" id="PF01676"/>
    </source>
</evidence>
<evidence type="ECO:0000256" key="2">
    <source>
        <dbReference type="ARBA" id="ARBA00004798"/>
    </source>
</evidence>
<dbReference type="SUPFAM" id="SSF53649">
    <property type="entry name" value="Alkaline phosphatase-like"/>
    <property type="match status" value="2"/>
</dbReference>
<organism evidence="11">
    <name type="scientific">marine sediment metagenome</name>
    <dbReference type="NCBI Taxonomy" id="412755"/>
    <lineage>
        <taxon>unclassified sequences</taxon>
        <taxon>metagenomes</taxon>
        <taxon>ecological metagenomes</taxon>
    </lineage>
</organism>
<dbReference type="Pfam" id="PF01676">
    <property type="entry name" value="Metalloenzyme"/>
    <property type="match status" value="1"/>
</dbReference>
<dbReference type="GO" id="GO:0030145">
    <property type="term" value="F:manganese ion binding"/>
    <property type="evidence" value="ECO:0007669"/>
    <property type="project" value="InterPro"/>
</dbReference>
<sequence>MDKDINLAWNSPLIRSMKKAYHAGQEDEALDPMVMVDTSGRPSGRLGKGEYVIFYNIRGEREVELTECLINRDFTQFPVEKNLHLNFVTMIEYNSSLKVRVAFPPEGRIKNTFAEVLSEAGISLLKISESEKEIHVGFFMNGKSDEIFPGEERIVVPSPEVVSSYALKPEMSASQVTGEISLKLNDPSYRAIVANLANVDVLGHIDDKSAALKAVEEVDRQLGRIIEDCRTQGITLIVTSDHGTVEEWLYSDGTVNTGHTKNPVPFVLADFSAEAQESWDLKREGELADVAPTLLVLLGLAKPVEMSGESLILHSPQEGNEERRVLLLILDGWGMREKKEANLIAEAETPNFDKLWAHFPRVLLKASGEAVGMPSNTVGNSEAGHLHLGAGRRILLDRVRIDRAIEEGSFFRNEAFLWAMQAAKKDHKPLHLLGIVSKYSSHGTIKHLFALLRLAKQLDVKPVFVHSLIGRRGEKPESGAAYVAKVEEMCQSLSIGEVVTVMGRFWALDREKNWNRVEKAYRALVYGEGIRISHYNK</sequence>
<dbReference type="GO" id="GO:0006096">
    <property type="term" value="P:glycolytic process"/>
    <property type="evidence" value="ECO:0007669"/>
    <property type="project" value="UniProtKB-UniPathway"/>
</dbReference>
<comment type="similarity">
    <text evidence="3">Belongs to the BPG-independent phosphoglycerate mutase family.</text>
</comment>
<feature type="domain" description="BPG-independent PGAM N-terminal" evidence="10">
    <location>
        <begin position="401"/>
        <end position="529"/>
    </location>
</feature>
<gene>
    <name evidence="11" type="ORF">LCGC14_0748550</name>
</gene>
<evidence type="ECO:0000313" key="11">
    <source>
        <dbReference type="EMBL" id="KKN38928.1"/>
    </source>
</evidence>
<accession>A0A0F9TBN5</accession>
<keyword evidence="5" id="KW-0479">Metal-binding</keyword>
<dbReference type="InterPro" id="IPR017850">
    <property type="entry name" value="Alkaline_phosphatase_core_sf"/>
</dbReference>
<dbReference type="Gene3D" id="3.40.1450.10">
    <property type="entry name" value="BPG-independent phosphoglycerate mutase, domain B"/>
    <property type="match status" value="2"/>
</dbReference>
<feature type="domain" description="Metalloenzyme" evidence="9">
    <location>
        <begin position="103"/>
        <end position="301"/>
    </location>
</feature>
<dbReference type="InterPro" id="IPR006124">
    <property type="entry name" value="Metalloenzyme"/>
</dbReference>
<dbReference type="PANTHER" id="PTHR31637">
    <property type="entry name" value="2,3-BISPHOSPHOGLYCERATE-INDEPENDENT PHOSPHOGLYCERATE MUTASE"/>
    <property type="match status" value="1"/>
</dbReference>
<protein>
    <recommendedName>
        <fullName evidence="4">phosphoglycerate mutase (2,3-diphosphoglycerate-independent)</fullName>
        <ecNumber evidence="4">5.4.2.12</ecNumber>
    </recommendedName>
</protein>
<dbReference type="PANTHER" id="PTHR31637:SF0">
    <property type="entry name" value="2,3-BISPHOSPHOGLYCERATE-INDEPENDENT PHOSPHOGLYCERATE MUTASE"/>
    <property type="match status" value="1"/>
</dbReference>
<dbReference type="InterPro" id="IPR005995">
    <property type="entry name" value="Pgm_bpd_ind"/>
</dbReference>
<dbReference type="AlphaFoldDB" id="A0A0F9TBN5"/>
<evidence type="ECO:0000256" key="1">
    <source>
        <dbReference type="ARBA" id="ARBA00001936"/>
    </source>
</evidence>
<dbReference type="InterPro" id="IPR036646">
    <property type="entry name" value="PGAM_B_sf"/>
</dbReference>
<dbReference type="EC" id="5.4.2.12" evidence="4"/>
<evidence type="ECO:0000256" key="3">
    <source>
        <dbReference type="ARBA" id="ARBA00008819"/>
    </source>
</evidence>
<keyword evidence="7" id="KW-0464">Manganese</keyword>
<feature type="domain" description="BPG-independent PGAM N-terminal" evidence="10">
    <location>
        <begin position="14"/>
        <end position="94"/>
    </location>
</feature>
<dbReference type="UniPathway" id="UPA00109">
    <property type="reaction ID" value="UER00186"/>
</dbReference>
<dbReference type="GO" id="GO:0005829">
    <property type="term" value="C:cytosol"/>
    <property type="evidence" value="ECO:0007669"/>
    <property type="project" value="TreeGrafter"/>
</dbReference>
<dbReference type="InterPro" id="IPR011258">
    <property type="entry name" value="BPG-indep_PGM_N"/>
</dbReference>
<comment type="cofactor">
    <cofactor evidence="1">
        <name>Mn(2+)</name>
        <dbReference type="ChEBI" id="CHEBI:29035"/>
    </cofactor>
</comment>
<evidence type="ECO:0000256" key="6">
    <source>
        <dbReference type="ARBA" id="ARBA00023152"/>
    </source>
</evidence>
<dbReference type="Gene3D" id="3.40.720.10">
    <property type="entry name" value="Alkaline Phosphatase, subunit A"/>
    <property type="match status" value="2"/>
</dbReference>
<dbReference type="EMBL" id="LAZR01001794">
    <property type="protein sequence ID" value="KKN38928.1"/>
    <property type="molecule type" value="Genomic_DNA"/>
</dbReference>
<evidence type="ECO:0000259" key="10">
    <source>
        <dbReference type="Pfam" id="PF06415"/>
    </source>
</evidence>
<dbReference type="GO" id="GO:0004619">
    <property type="term" value="F:phosphoglycerate mutase activity"/>
    <property type="evidence" value="ECO:0007669"/>
    <property type="project" value="UniProtKB-EC"/>
</dbReference>
<evidence type="ECO:0000256" key="4">
    <source>
        <dbReference type="ARBA" id="ARBA00012026"/>
    </source>
</evidence>
<dbReference type="Pfam" id="PF06415">
    <property type="entry name" value="iPGM_N"/>
    <property type="match status" value="2"/>
</dbReference>
<dbReference type="SUPFAM" id="SSF64158">
    <property type="entry name" value="2,3-Bisphosphoglycerate-independent phosphoglycerate mutase, substrate-binding domain"/>
    <property type="match status" value="2"/>
</dbReference>
<keyword evidence="6" id="KW-0324">Glycolysis</keyword>
<name>A0A0F9TBN5_9ZZZZ</name>
<evidence type="ECO:0000256" key="7">
    <source>
        <dbReference type="ARBA" id="ARBA00023211"/>
    </source>
</evidence>
<dbReference type="GO" id="GO:0006007">
    <property type="term" value="P:glucose catabolic process"/>
    <property type="evidence" value="ECO:0007669"/>
    <property type="project" value="InterPro"/>
</dbReference>
<proteinExistence type="inferred from homology"/>
<comment type="caution">
    <text evidence="11">The sequence shown here is derived from an EMBL/GenBank/DDBJ whole genome shotgun (WGS) entry which is preliminary data.</text>
</comment>